<evidence type="ECO:0000256" key="4">
    <source>
        <dbReference type="ARBA" id="ARBA00022723"/>
    </source>
</evidence>
<evidence type="ECO:0000256" key="1">
    <source>
        <dbReference type="ARBA" id="ARBA00001971"/>
    </source>
</evidence>
<dbReference type="InterPro" id="IPR036396">
    <property type="entry name" value="Cyt_P450_sf"/>
</dbReference>
<evidence type="ECO:0000256" key="5">
    <source>
        <dbReference type="ARBA" id="ARBA00023002"/>
    </source>
</evidence>
<evidence type="ECO:0000313" key="9">
    <source>
        <dbReference type="Proteomes" id="UP000620124"/>
    </source>
</evidence>
<dbReference type="OrthoDB" id="2789670at2759"/>
<dbReference type="InterPro" id="IPR050364">
    <property type="entry name" value="Cytochrome_P450_fung"/>
</dbReference>
<dbReference type="PANTHER" id="PTHR46300:SF7">
    <property type="entry name" value="P450, PUTATIVE (EUROFUNG)-RELATED"/>
    <property type="match status" value="1"/>
</dbReference>
<dbReference type="InterPro" id="IPR001128">
    <property type="entry name" value="Cyt_P450"/>
</dbReference>
<reference evidence="8" key="1">
    <citation type="submission" date="2020-05" db="EMBL/GenBank/DDBJ databases">
        <title>Mycena genomes resolve the evolution of fungal bioluminescence.</title>
        <authorList>
            <person name="Tsai I.J."/>
        </authorList>
    </citation>
    <scope>NUCLEOTIDE SEQUENCE</scope>
    <source>
        <strain evidence="8">CCC161011</strain>
    </source>
</reference>
<sequence>MIGGLRPLTPTYTSKMAFQYFRCVPMPPQDEILKKVILTFGAALVATLCYARSKKIAAPFPPGPKGVTLLGNAADLPQSQPWLTFSRWAKEYGPIVHLRILGKSIMVLNDVSYAIDMLDKKSRIYSNRPNLVMGGELVGWDEGPALIQFGKKWLEYRRLMAQFLGTRSKVEGAYNEMLQKATHTYLRDTLRSPTMWKEHGYKFAGAIVLDIAYGYKAQDHNDPLVKVVDEAMEQFSELTATNGFAVDRFPFLRFAPQWFPGAAWKRKIGPYRKTLQTMVDAPFDWVKKQMATGTSAPCFVSDLLDSNQYTDGEEALIKWAAAGIYGGELSISTYSQLFLKEDSTRKGGAETVRATFILG</sequence>
<evidence type="ECO:0000313" key="8">
    <source>
        <dbReference type="EMBL" id="KAF7356974.1"/>
    </source>
</evidence>
<comment type="similarity">
    <text evidence="2">Belongs to the cytochrome P450 family.</text>
</comment>
<comment type="caution">
    <text evidence="8">The sequence shown here is derived from an EMBL/GenBank/DDBJ whole genome shotgun (WGS) entry which is preliminary data.</text>
</comment>
<accession>A0A8H6YET2</accession>
<dbReference type="Pfam" id="PF00067">
    <property type="entry name" value="p450"/>
    <property type="match status" value="1"/>
</dbReference>
<keyword evidence="4" id="KW-0479">Metal-binding</keyword>
<dbReference type="GO" id="GO:0016705">
    <property type="term" value="F:oxidoreductase activity, acting on paired donors, with incorporation or reduction of molecular oxygen"/>
    <property type="evidence" value="ECO:0007669"/>
    <property type="project" value="InterPro"/>
</dbReference>
<keyword evidence="3" id="KW-0349">Heme</keyword>
<proteinExistence type="inferred from homology"/>
<keyword evidence="6" id="KW-0408">Iron</keyword>
<dbReference type="EMBL" id="JACAZI010000007">
    <property type="protein sequence ID" value="KAF7356974.1"/>
    <property type="molecule type" value="Genomic_DNA"/>
</dbReference>
<protein>
    <submittedName>
        <fullName evidence="8">Cytochrome P450 monooxygenase 110</fullName>
    </submittedName>
</protein>
<keyword evidence="5" id="KW-0560">Oxidoreductase</keyword>
<evidence type="ECO:0000256" key="2">
    <source>
        <dbReference type="ARBA" id="ARBA00010617"/>
    </source>
</evidence>
<dbReference type="SUPFAM" id="SSF48264">
    <property type="entry name" value="Cytochrome P450"/>
    <property type="match status" value="1"/>
</dbReference>
<name>A0A8H6YET2_9AGAR</name>
<dbReference type="AlphaFoldDB" id="A0A8H6YET2"/>
<evidence type="ECO:0000256" key="3">
    <source>
        <dbReference type="ARBA" id="ARBA00022617"/>
    </source>
</evidence>
<keyword evidence="7 8" id="KW-0503">Monooxygenase</keyword>
<keyword evidence="9" id="KW-1185">Reference proteome</keyword>
<evidence type="ECO:0000256" key="7">
    <source>
        <dbReference type="ARBA" id="ARBA00023033"/>
    </source>
</evidence>
<dbReference type="PANTHER" id="PTHR46300">
    <property type="entry name" value="P450, PUTATIVE (EUROFUNG)-RELATED-RELATED"/>
    <property type="match status" value="1"/>
</dbReference>
<dbReference type="Gene3D" id="1.10.630.10">
    <property type="entry name" value="Cytochrome P450"/>
    <property type="match status" value="1"/>
</dbReference>
<evidence type="ECO:0000256" key="6">
    <source>
        <dbReference type="ARBA" id="ARBA00023004"/>
    </source>
</evidence>
<dbReference type="Proteomes" id="UP000620124">
    <property type="component" value="Unassembled WGS sequence"/>
</dbReference>
<dbReference type="GO" id="GO:0020037">
    <property type="term" value="F:heme binding"/>
    <property type="evidence" value="ECO:0007669"/>
    <property type="project" value="InterPro"/>
</dbReference>
<organism evidence="8 9">
    <name type="scientific">Mycena venus</name>
    <dbReference type="NCBI Taxonomy" id="2733690"/>
    <lineage>
        <taxon>Eukaryota</taxon>
        <taxon>Fungi</taxon>
        <taxon>Dikarya</taxon>
        <taxon>Basidiomycota</taxon>
        <taxon>Agaricomycotina</taxon>
        <taxon>Agaricomycetes</taxon>
        <taxon>Agaricomycetidae</taxon>
        <taxon>Agaricales</taxon>
        <taxon>Marasmiineae</taxon>
        <taxon>Mycenaceae</taxon>
        <taxon>Mycena</taxon>
    </lineage>
</organism>
<dbReference type="GO" id="GO:0005506">
    <property type="term" value="F:iron ion binding"/>
    <property type="evidence" value="ECO:0007669"/>
    <property type="project" value="InterPro"/>
</dbReference>
<gene>
    <name evidence="8" type="ORF">MVEN_01033800</name>
</gene>
<dbReference type="GO" id="GO:0004497">
    <property type="term" value="F:monooxygenase activity"/>
    <property type="evidence" value="ECO:0007669"/>
    <property type="project" value="UniProtKB-KW"/>
</dbReference>
<comment type="cofactor">
    <cofactor evidence="1">
        <name>heme</name>
        <dbReference type="ChEBI" id="CHEBI:30413"/>
    </cofactor>
</comment>